<organism evidence="2">
    <name type="scientific">Ixodes ricinus</name>
    <name type="common">Common tick</name>
    <name type="synonym">Acarus ricinus</name>
    <dbReference type="NCBI Taxonomy" id="34613"/>
    <lineage>
        <taxon>Eukaryota</taxon>
        <taxon>Metazoa</taxon>
        <taxon>Ecdysozoa</taxon>
        <taxon>Arthropoda</taxon>
        <taxon>Chelicerata</taxon>
        <taxon>Arachnida</taxon>
        <taxon>Acari</taxon>
        <taxon>Parasitiformes</taxon>
        <taxon>Ixodida</taxon>
        <taxon>Ixodoidea</taxon>
        <taxon>Ixodidae</taxon>
        <taxon>Ixodinae</taxon>
        <taxon>Ixodes</taxon>
    </lineage>
</organism>
<dbReference type="InterPro" id="IPR004244">
    <property type="entry name" value="Transposase_22"/>
</dbReference>
<feature type="region of interest" description="Disordered" evidence="1">
    <location>
        <begin position="21"/>
        <end position="42"/>
    </location>
</feature>
<evidence type="ECO:0000313" key="2">
    <source>
        <dbReference type="EMBL" id="JAP73354.1"/>
    </source>
</evidence>
<protein>
    <submittedName>
        <fullName evidence="2">Putative tick transposon</fullName>
    </submittedName>
</protein>
<name>A0A131Y1H9_IXORI</name>
<dbReference type="PANTHER" id="PTHR11505">
    <property type="entry name" value="L1 TRANSPOSABLE ELEMENT-RELATED"/>
    <property type="match status" value="1"/>
</dbReference>
<reference evidence="2" key="1">
    <citation type="submission" date="2016-02" db="EMBL/GenBank/DDBJ databases">
        <title>RNAseq analyses of the midgut from blood- or serum-fed Ixodes ricinus ticks.</title>
        <authorList>
            <person name="Perner J."/>
            <person name="Provaznik J."/>
            <person name="Schrenkova J."/>
            <person name="Urbanova V."/>
            <person name="Ribeiro J.M."/>
            <person name="Kopacek P."/>
        </authorList>
    </citation>
    <scope>NUCLEOTIDE SEQUENCE</scope>
    <source>
        <tissue evidence="2">Gut</tissue>
    </source>
</reference>
<proteinExistence type="evidence at transcript level"/>
<evidence type="ECO:0000256" key="1">
    <source>
        <dbReference type="SAM" id="MobiDB-lite"/>
    </source>
</evidence>
<feature type="non-terminal residue" evidence="2">
    <location>
        <position position="1"/>
    </location>
</feature>
<dbReference type="EMBL" id="GEFM01002442">
    <property type="protein sequence ID" value="JAP73354.1"/>
    <property type="molecule type" value="mRNA"/>
</dbReference>
<dbReference type="AlphaFoldDB" id="A0A131Y1H9"/>
<accession>A0A131Y1H9</accession>
<dbReference type="Gene3D" id="3.30.70.1820">
    <property type="entry name" value="L1 transposable element, RRM domain"/>
    <property type="match status" value="1"/>
</dbReference>
<sequence length="302" mass="33742">CIADCFGALCSLVLLPSGDVKLNPGPRTTSVTENPSKDNQSKQMDEMLQLLQDVNARTLKFETGQASLTSSIDKVRKSQQSMENKLADVNKRLVNVETKALKLDEWQSELQATQRVADEARKENTFLHSHLDELEDRNRRDNLIFHGIEDSDCETWAQSEEKIRTALSRAMNLHIDVECIARAHRIGAFSASRCRPLIVKFASLKARDNILNSKSVLKNSCFFVNGDFSPATRHARRKLIEFAKGTYPNVAFTLRCNKLYVDKKVFVYCLETDSAVQLGGHQEAVASASTNRSSSSLAQTSS</sequence>